<name>M3ALK8_PSEFD</name>
<dbReference type="PROSITE" id="PS50086">
    <property type="entry name" value="TBC_RABGAP"/>
    <property type="match status" value="1"/>
</dbReference>
<gene>
    <name evidence="3" type="ORF">MYCFIDRAFT_216607</name>
</gene>
<dbReference type="InterPro" id="IPR000195">
    <property type="entry name" value="Rab-GAP-TBC_dom"/>
</dbReference>
<dbReference type="Proteomes" id="UP000016932">
    <property type="component" value="Unassembled WGS sequence"/>
</dbReference>
<feature type="compositionally biased region" description="Low complexity" evidence="1">
    <location>
        <begin position="259"/>
        <end position="273"/>
    </location>
</feature>
<dbReference type="RefSeq" id="XP_007930721.1">
    <property type="nucleotide sequence ID" value="XM_007932530.1"/>
</dbReference>
<feature type="domain" description="Rab-GAP TBC" evidence="2">
    <location>
        <begin position="419"/>
        <end position="610"/>
    </location>
</feature>
<evidence type="ECO:0000256" key="1">
    <source>
        <dbReference type="SAM" id="MobiDB-lite"/>
    </source>
</evidence>
<evidence type="ECO:0000313" key="3">
    <source>
        <dbReference type="EMBL" id="EME78322.1"/>
    </source>
</evidence>
<dbReference type="STRING" id="383855.M3ALK8"/>
<dbReference type="Pfam" id="PF00566">
    <property type="entry name" value="RabGAP-TBC"/>
    <property type="match status" value="1"/>
</dbReference>
<dbReference type="PANTHER" id="PTHR47219">
    <property type="entry name" value="RAB GTPASE-ACTIVATING PROTEIN 1-LIKE"/>
    <property type="match status" value="1"/>
</dbReference>
<dbReference type="Gene3D" id="1.10.472.80">
    <property type="entry name" value="Ypt/Rab-GAP domain of gyp1p, domain 3"/>
    <property type="match status" value="1"/>
</dbReference>
<feature type="region of interest" description="Disordered" evidence="1">
    <location>
        <begin position="385"/>
        <end position="404"/>
    </location>
</feature>
<dbReference type="GO" id="GO:0031267">
    <property type="term" value="F:small GTPase binding"/>
    <property type="evidence" value="ECO:0007669"/>
    <property type="project" value="TreeGrafter"/>
</dbReference>
<dbReference type="InterPro" id="IPR050302">
    <property type="entry name" value="Rab_GAP_TBC_domain"/>
</dbReference>
<feature type="region of interest" description="Disordered" evidence="1">
    <location>
        <begin position="193"/>
        <end position="233"/>
    </location>
</feature>
<feature type="compositionally biased region" description="Basic and acidic residues" evidence="1">
    <location>
        <begin position="323"/>
        <end position="346"/>
    </location>
</feature>
<dbReference type="GO" id="GO:0005096">
    <property type="term" value="F:GTPase activator activity"/>
    <property type="evidence" value="ECO:0007669"/>
    <property type="project" value="TreeGrafter"/>
</dbReference>
<evidence type="ECO:0000313" key="4">
    <source>
        <dbReference type="Proteomes" id="UP000016932"/>
    </source>
</evidence>
<evidence type="ECO:0000259" key="2">
    <source>
        <dbReference type="PROSITE" id="PS50086"/>
    </source>
</evidence>
<dbReference type="SUPFAM" id="SSF47923">
    <property type="entry name" value="Ypt/Rab-GAP domain of gyp1p"/>
    <property type="match status" value="2"/>
</dbReference>
<accession>M3ALK8</accession>
<feature type="compositionally biased region" description="Polar residues" evidence="1">
    <location>
        <begin position="37"/>
        <end position="53"/>
    </location>
</feature>
<dbReference type="AlphaFoldDB" id="M3ALK8"/>
<protein>
    <recommendedName>
        <fullName evidence="2">Rab-GAP TBC domain-containing protein</fullName>
    </recommendedName>
</protein>
<dbReference type="SMART" id="SM00164">
    <property type="entry name" value="TBC"/>
    <property type="match status" value="1"/>
</dbReference>
<keyword evidence="4" id="KW-1185">Reference proteome</keyword>
<dbReference type="VEuPathDB" id="FungiDB:MYCFIDRAFT_216607"/>
<dbReference type="Gene3D" id="1.10.8.270">
    <property type="entry name" value="putative rabgap domain of human tbc1 domain family member 14 like domains"/>
    <property type="match status" value="1"/>
</dbReference>
<dbReference type="OrthoDB" id="294251at2759"/>
<dbReference type="HOGENOM" id="CLU_400092_0_0_1"/>
<feature type="compositionally biased region" description="Polar residues" evidence="1">
    <location>
        <begin position="216"/>
        <end position="226"/>
    </location>
</feature>
<organism evidence="3 4">
    <name type="scientific">Pseudocercospora fijiensis (strain CIRAD86)</name>
    <name type="common">Black leaf streak disease fungus</name>
    <name type="synonym">Mycosphaerella fijiensis</name>
    <dbReference type="NCBI Taxonomy" id="383855"/>
    <lineage>
        <taxon>Eukaryota</taxon>
        <taxon>Fungi</taxon>
        <taxon>Dikarya</taxon>
        <taxon>Ascomycota</taxon>
        <taxon>Pezizomycotina</taxon>
        <taxon>Dothideomycetes</taxon>
        <taxon>Dothideomycetidae</taxon>
        <taxon>Mycosphaerellales</taxon>
        <taxon>Mycosphaerellaceae</taxon>
        <taxon>Pseudocercospora</taxon>
    </lineage>
</organism>
<feature type="region of interest" description="Disordered" evidence="1">
    <location>
        <begin position="315"/>
        <end position="364"/>
    </location>
</feature>
<proteinExistence type="predicted"/>
<dbReference type="PANTHER" id="PTHR47219:SF20">
    <property type="entry name" value="TBC1 DOMAIN FAMILY MEMBER 2B"/>
    <property type="match status" value="1"/>
</dbReference>
<dbReference type="eggNOG" id="KOG2058">
    <property type="taxonomic scope" value="Eukaryota"/>
</dbReference>
<feature type="compositionally biased region" description="Polar residues" evidence="1">
    <location>
        <begin position="68"/>
        <end position="88"/>
    </location>
</feature>
<sequence length="709" mass="78286">MARQKSPLLSEELGFIIPPLDQQTKQTPPPVDESGEHCTTSPCERPETTMQTDLSRRSSRQPLVPADDTTSLTSFPDPAQSTCTSPSLQGINEPVVDADVLVSPQLAPVSEPLNGLLDTGPSMFDRDEPEWSEAQSLAAGPTDVLQRIIDHRGAVELVRHLSTLLAARDAHVTALTGLAQEYKIPQEKIAETASRARQAERRRLSLATAASEDLAPTNTSESSESAGASDPIVDNFGTIRGLAKLFGGAGKRKDSGRPGASIRTASSSRSGSRQPPPVKVRNERPKSIDVLSINSVNSGDSMNWLASTFGGAAGTIKGLSGNARRDSRATREPRAPVEMSTRHDEAQLPPTLSKQSLSQPAKTQHEAAWNKFLLKLKEVREQAGEEAQEGELLGSSRWGTEGSSGREKLAQLSRLVTGGIPMRFRKELWKELSNTQAIIEPDAYERYLNMHENPDPQEIDAILKDVPRTLTSKYDYYAENGYDRLKKVLIAFVNKYPGLGYTQGLNLIAGYLLLAIPDESDAFWLLCNMVDNYFPKDYFSKEGDLNAPISDNNVLRQYIKELLPKLSEKLKALDIPPDHTVPLNWFLTAFAAVLPESVLLRVWDVWLCIPDQKTFLFNIALALLAQHHKQLLACEQDSDYWAYTTSQMKVSEEPEKVNELIRQARLMSRRLEGVSLRRSLEISKRVKKHASTEALYSPDPEPAHAGADI</sequence>
<dbReference type="InterPro" id="IPR035969">
    <property type="entry name" value="Rab-GAP_TBC_sf"/>
</dbReference>
<feature type="region of interest" description="Disordered" evidence="1">
    <location>
        <begin position="1"/>
        <end position="88"/>
    </location>
</feature>
<feature type="compositionally biased region" description="Polar residues" evidence="1">
    <location>
        <begin position="350"/>
        <end position="362"/>
    </location>
</feature>
<dbReference type="KEGG" id="pfj:MYCFIDRAFT_216607"/>
<dbReference type="GeneID" id="19338291"/>
<feature type="region of interest" description="Disordered" evidence="1">
    <location>
        <begin position="248"/>
        <end position="286"/>
    </location>
</feature>
<dbReference type="EMBL" id="KB446563">
    <property type="protein sequence ID" value="EME78322.1"/>
    <property type="molecule type" value="Genomic_DNA"/>
</dbReference>
<reference evidence="3 4" key="1">
    <citation type="journal article" date="2012" name="PLoS Pathog.">
        <title>Diverse lifestyles and strategies of plant pathogenesis encoded in the genomes of eighteen Dothideomycetes fungi.</title>
        <authorList>
            <person name="Ohm R.A."/>
            <person name="Feau N."/>
            <person name="Henrissat B."/>
            <person name="Schoch C.L."/>
            <person name="Horwitz B.A."/>
            <person name="Barry K.W."/>
            <person name="Condon B.J."/>
            <person name="Copeland A.C."/>
            <person name="Dhillon B."/>
            <person name="Glaser F."/>
            <person name="Hesse C.N."/>
            <person name="Kosti I."/>
            <person name="LaButti K."/>
            <person name="Lindquist E.A."/>
            <person name="Lucas S."/>
            <person name="Salamov A.A."/>
            <person name="Bradshaw R.E."/>
            <person name="Ciuffetti L."/>
            <person name="Hamelin R.C."/>
            <person name="Kema G.H.J."/>
            <person name="Lawrence C."/>
            <person name="Scott J.A."/>
            <person name="Spatafora J.W."/>
            <person name="Turgeon B.G."/>
            <person name="de Wit P.J.G.M."/>
            <person name="Zhong S."/>
            <person name="Goodwin S.B."/>
            <person name="Grigoriev I.V."/>
        </authorList>
    </citation>
    <scope>NUCLEOTIDE SEQUENCE [LARGE SCALE GENOMIC DNA]</scope>
    <source>
        <strain evidence="3 4">CIRAD86</strain>
    </source>
</reference>